<reference evidence="1 2" key="1">
    <citation type="submission" date="2020-08" db="EMBL/GenBank/DDBJ databases">
        <title>Genomic Encyclopedia of Type Strains, Phase IV (KMG-IV): sequencing the most valuable type-strain genomes for metagenomic binning, comparative biology and taxonomic classification.</title>
        <authorList>
            <person name="Goeker M."/>
        </authorList>
    </citation>
    <scope>NUCLEOTIDE SEQUENCE [LARGE SCALE GENOMIC DNA]</scope>
    <source>
        <strain evidence="1 2">DSM 4737</strain>
    </source>
</reference>
<evidence type="ECO:0000313" key="1">
    <source>
        <dbReference type="EMBL" id="MBB5745412.1"/>
    </source>
</evidence>
<organism evidence="1 2">
    <name type="scientific">Brevundimonas variabilis</name>
    <dbReference type="NCBI Taxonomy" id="74312"/>
    <lineage>
        <taxon>Bacteria</taxon>
        <taxon>Pseudomonadati</taxon>
        <taxon>Pseudomonadota</taxon>
        <taxon>Alphaproteobacteria</taxon>
        <taxon>Caulobacterales</taxon>
        <taxon>Caulobacteraceae</taxon>
        <taxon>Brevundimonas</taxon>
    </lineage>
</organism>
<keyword evidence="2" id="KW-1185">Reference proteome</keyword>
<dbReference type="AlphaFoldDB" id="A0A7W9CHN5"/>
<dbReference type="InterPro" id="IPR012675">
    <property type="entry name" value="Beta-grasp_dom_sf"/>
</dbReference>
<dbReference type="Pfam" id="PF02597">
    <property type="entry name" value="ThiS"/>
    <property type="match status" value="1"/>
</dbReference>
<dbReference type="RefSeq" id="WP_183212411.1">
    <property type="nucleotide sequence ID" value="NZ_JACHOR010000002.1"/>
</dbReference>
<sequence>MARVLMFGVLQDLAGWRTREIDTTSLSALTDLLMTEDAVLGERLSRPGVFAVVNQTMVRTDVILAPDDEVAFVPPVSGG</sequence>
<dbReference type="SUPFAM" id="SSF54285">
    <property type="entry name" value="MoaD/ThiS"/>
    <property type="match status" value="1"/>
</dbReference>
<protein>
    <submittedName>
        <fullName evidence="1">Molybdopterin synthase sulfur carrier subunit</fullName>
    </submittedName>
</protein>
<accession>A0A7W9CHN5</accession>
<dbReference type="Gene3D" id="3.10.20.30">
    <property type="match status" value="1"/>
</dbReference>
<dbReference type="Proteomes" id="UP000545037">
    <property type="component" value="Unassembled WGS sequence"/>
</dbReference>
<dbReference type="InterPro" id="IPR003749">
    <property type="entry name" value="ThiS/MoaD-like"/>
</dbReference>
<gene>
    <name evidence="1" type="ORF">GGR13_000996</name>
</gene>
<dbReference type="EMBL" id="JACHOR010000002">
    <property type="protein sequence ID" value="MBB5745412.1"/>
    <property type="molecule type" value="Genomic_DNA"/>
</dbReference>
<proteinExistence type="predicted"/>
<name>A0A7W9CHN5_9CAUL</name>
<dbReference type="InterPro" id="IPR016155">
    <property type="entry name" value="Mopterin_synth/thiamin_S_b"/>
</dbReference>
<evidence type="ECO:0000313" key="2">
    <source>
        <dbReference type="Proteomes" id="UP000545037"/>
    </source>
</evidence>
<dbReference type="CDD" id="cd00754">
    <property type="entry name" value="Ubl_MoaD"/>
    <property type="match status" value="1"/>
</dbReference>
<comment type="caution">
    <text evidence="1">The sequence shown here is derived from an EMBL/GenBank/DDBJ whole genome shotgun (WGS) entry which is preliminary data.</text>
</comment>